<feature type="non-terminal residue" evidence="1">
    <location>
        <position position="1"/>
    </location>
</feature>
<organism evidence="1 2">
    <name type="scientific">Nesidiocoris tenuis</name>
    <dbReference type="NCBI Taxonomy" id="355587"/>
    <lineage>
        <taxon>Eukaryota</taxon>
        <taxon>Metazoa</taxon>
        <taxon>Ecdysozoa</taxon>
        <taxon>Arthropoda</taxon>
        <taxon>Hexapoda</taxon>
        <taxon>Insecta</taxon>
        <taxon>Pterygota</taxon>
        <taxon>Neoptera</taxon>
        <taxon>Paraneoptera</taxon>
        <taxon>Hemiptera</taxon>
        <taxon>Heteroptera</taxon>
        <taxon>Panheteroptera</taxon>
        <taxon>Cimicomorpha</taxon>
        <taxon>Miridae</taxon>
        <taxon>Dicyphina</taxon>
        <taxon>Nesidiocoris</taxon>
    </lineage>
</organism>
<name>A0A6H5HU53_9HEMI</name>
<reference evidence="1 2" key="1">
    <citation type="submission" date="2020-02" db="EMBL/GenBank/DDBJ databases">
        <authorList>
            <person name="Ferguson B K."/>
        </authorList>
    </citation>
    <scope>NUCLEOTIDE SEQUENCE [LARGE SCALE GENOMIC DNA]</scope>
</reference>
<keyword evidence="2" id="KW-1185">Reference proteome</keyword>
<accession>A0A6H5HU53</accession>
<evidence type="ECO:0000313" key="1">
    <source>
        <dbReference type="EMBL" id="CAB0020636.1"/>
    </source>
</evidence>
<proteinExistence type="predicted"/>
<evidence type="ECO:0000313" key="2">
    <source>
        <dbReference type="Proteomes" id="UP000479000"/>
    </source>
</evidence>
<dbReference type="Proteomes" id="UP000479000">
    <property type="component" value="Unassembled WGS sequence"/>
</dbReference>
<dbReference type="EMBL" id="CADCXU010035424">
    <property type="protein sequence ID" value="CAB0020636.1"/>
    <property type="molecule type" value="Genomic_DNA"/>
</dbReference>
<gene>
    <name evidence="1" type="ORF">NTEN_LOCUS24208</name>
</gene>
<dbReference type="AlphaFoldDB" id="A0A6H5HU53"/>
<sequence>VSSSRHCIVLLKTASHKRLNLQRNRVFTTALKHSKVESLAGSVSHWRAGPDEAIASLIGWATQVPVRFTTDGRMALWYTAGRLHGRVSGCAPSSSPDTHLRGLRCKYLHYLHSCQRIVRTTAELINYEYKLKAPILIDIGVWHLAVTTHELIKRIKPNY</sequence>
<protein>
    <submittedName>
        <fullName evidence="1">Uncharacterized protein</fullName>
    </submittedName>
</protein>